<feature type="compositionally biased region" description="Acidic residues" evidence="2">
    <location>
        <begin position="975"/>
        <end position="1021"/>
    </location>
</feature>
<dbReference type="InterPro" id="IPR001878">
    <property type="entry name" value="Znf_CCHC"/>
</dbReference>
<feature type="compositionally biased region" description="Low complexity" evidence="2">
    <location>
        <begin position="1351"/>
        <end position="1374"/>
    </location>
</feature>
<dbReference type="Pfam" id="PF00098">
    <property type="entry name" value="zf-CCHC"/>
    <property type="match status" value="1"/>
</dbReference>
<keyword evidence="1" id="KW-0863">Zinc-finger</keyword>
<keyword evidence="1" id="KW-0862">Zinc</keyword>
<gene>
    <name evidence="4" type="ORF">Tci_003972</name>
</gene>
<proteinExistence type="predicted"/>
<sequence>MTSLADKAIFSGADNRPPMLEKDMYDSWKSKMELYMLNIQHGRMILELVENAIEAILADYDVKAINIILQGLPPEVYALVSTHKVAKELRERIQMLMQGTSLTKQERECKLYDEFDKFAYWKGESLRDFYLRFSLLLNDMNIYNMMLEQFQVNTKFLNTLPLEWSKFVTDVKLVRDLHTTNVDQLHAYLGQHEYHENEYASQALSSTPLPITYPLNDFQSSVNHNVYNPSSSIPQVEYAPAIHQQSKFSQPDSSNPRQQATINNGRVTIQPLQGRQNSMTAGMSRQYTSGPSGTSRKQRVIICYNCKEEGHMSKQCTKPKRKRDEAWFKDKVLLVQAQANGQVLHKEELEFLEDPGIAETQSTQYVVTNNAAYQADDLDAYDSDCDELNSAKIALMANLSHYRSDNLPEYMNESQYTTVQNSSSPAQQDDLILSVIEQLKTQVVNYTKINHDNKNVNDFLTAELEIYKDQVKILKEQNNVDKASESCAQELALEKQVKELDNIVFKRNQSAKMQLEPKLYDGSVIQKTDAIVIRDSEETLMLEDESRSKMLQKQNDPMLSEKKVNTKPVDYAVLNQLSKDFKTRFVPQTELSAEQAFWSRFDVVVKERTTATAITEGMWGFEHTKAYFKDEIIPFVKALKDLFNSFDQFLIDELTEVQNVFNQMEQAVEQHALADADNAGCQDTLRSTSGSVQFLEERLISWSSKRQKSAAISSTEAEYIALFECYAQILWMRSQLSNYGLEFNKIPMIMDTIIDQQVARDEALVPHAKRLRIKRSNFCLLSDIKSKESTLQLVYDVLRLTLFFKAFPVTVDVPKIYMQEFWATATVHHYYIRFKMDNKKHIINLESFREMFHICPRLPHQPFVETHFEEEISAFLCFLGHSEVIRKLTDNLSLPALQDDLILSVIKQLKTQVVSFTKINQDNKNVNDLLTAKLERYKDQQRLSLLGKKVEAIPKSALTEKDQIDNFLNERSEEGDGGDDYEDDDGEEGNDGDDDQKDEGDDEKDDEEEGSDDGQASDEEEFIHPSLSTHAEEEPRDEESFDPIPRLLEDTDDEGNGEENHGLNVGREEGHDEEEEEDELYKDVNINQGRGIQMTQEVKDPHVTLTPINPDAPSTLLQDLPNFGSLFGFENRLKTLEANFSEFMQTNQFARAVSAILGIVQRYMDQRMNEAVKVAIQIQSDRLRDKAQADNDEFLMTIDENMKKIIKEQVKEQVRVQVSKILPRIEQTINEQLEAEVLTRSSNSSKTSYVVAADLSEMELKKILIEKMEGNTSIHLSNEQKNLYKALVKVYESDKIILDTYRETVTLKRHRDDDADKDEEPFAGSDRGSKRCREGKEPELASALQETATKSAGRSTQGSQSQQTSTSESAAAEEPMQTTFEMEEPSHPEFETGADDQPIVESSQHPERFSQQ</sequence>
<feature type="domain" description="CCHC-type" evidence="3">
    <location>
        <begin position="303"/>
        <end position="318"/>
    </location>
</feature>
<evidence type="ECO:0000256" key="2">
    <source>
        <dbReference type="SAM" id="MobiDB-lite"/>
    </source>
</evidence>
<dbReference type="SMART" id="SM00343">
    <property type="entry name" value="ZnF_C2HC"/>
    <property type="match status" value="1"/>
</dbReference>
<reference evidence="4" key="1">
    <citation type="journal article" date="2019" name="Sci. Rep.">
        <title>Draft genome of Tanacetum cinerariifolium, the natural source of mosquito coil.</title>
        <authorList>
            <person name="Yamashiro T."/>
            <person name="Shiraishi A."/>
            <person name="Satake H."/>
            <person name="Nakayama K."/>
        </authorList>
    </citation>
    <scope>NUCLEOTIDE SEQUENCE</scope>
</reference>
<evidence type="ECO:0000313" key="4">
    <source>
        <dbReference type="EMBL" id="GEU31994.1"/>
    </source>
</evidence>
<feature type="region of interest" description="Disordered" evidence="2">
    <location>
        <begin position="1311"/>
        <end position="1412"/>
    </location>
</feature>
<keyword evidence="1" id="KW-0479">Metal-binding</keyword>
<organism evidence="4">
    <name type="scientific">Tanacetum cinerariifolium</name>
    <name type="common">Dalmatian daisy</name>
    <name type="synonym">Chrysanthemum cinerariifolium</name>
    <dbReference type="NCBI Taxonomy" id="118510"/>
    <lineage>
        <taxon>Eukaryota</taxon>
        <taxon>Viridiplantae</taxon>
        <taxon>Streptophyta</taxon>
        <taxon>Embryophyta</taxon>
        <taxon>Tracheophyta</taxon>
        <taxon>Spermatophyta</taxon>
        <taxon>Magnoliopsida</taxon>
        <taxon>eudicotyledons</taxon>
        <taxon>Gunneridae</taxon>
        <taxon>Pentapetalae</taxon>
        <taxon>asterids</taxon>
        <taxon>campanulids</taxon>
        <taxon>Asterales</taxon>
        <taxon>Asteraceae</taxon>
        <taxon>Asteroideae</taxon>
        <taxon>Anthemideae</taxon>
        <taxon>Anthemidinae</taxon>
        <taxon>Tanacetum</taxon>
    </lineage>
</organism>
<dbReference type="Gene3D" id="4.10.60.10">
    <property type="entry name" value="Zinc finger, CCHC-type"/>
    <property type="match status" value="1"/>
</dbReference>
<dbReference type="CDD" id="cd09272">
    <property type="entry name" value="RNase_HI_RT_Ty1"/>
    <property type="match status" value="1"/>
</dbReference>
<feature type="compositionally biased region" description="Basic and acidic residues" evidence="2">
    <location>
        <begin position="961"/>
        <end position="974"/>
    </location>
</feature>
<evidence type="ECO:0000256" key="1">
    <source>
        <dbReference type="PROSITE-ProRule" id="PRU00047"/>
    </source>
</evidence>
<dbReference type="Pfam" id="PF14223">
    <property type="entry name" value="Retrotran_gag_2"/>
    <property type="match status" value="1"/>
</dbReference>
<feature type="region of interest" description="Disordered" evidence="2">
    <location>
        <begin position="961"/>
        <end position="1079"/>
    </location>
</feature>
<dbReference type="SUPFAM" id="SSF57756">
    <property type="entry name" value="Retrovirus zinc finger-like domains"/>
    <property type="match status" value="1"/>
</dbReference>
<dbReference type="PANTHER" id="PTHR11439:SF509">
    <property type="entry name" value="RNA-DIRECTED DNA POLYMERASE"/>
    <property type="match status" value="1"/>
</dbReference>
<protein>
    <submittedName>
        <fullName evidence="4">Uncharacterized mitochondrial protein AtMg00810-like</fullName>
    </submittedName>
</protein>
<dbReference type="EMBL" id="BKCJ010000308">
    <property type="protein sequence ID" value="GEU31994.1"/>
    <property type="molecule type" value="Genomic_DNA"/>
</dbReference>
<comment type="caution">
    <text evidence="4">The sequence shown here is derived from an EMBL/GenBank/DDBJ whole genome shotgun (WGS) entry which is preliminary data.</text>
</comment>
<dbReference type="PANTHER" id="PTHR11439">
    <property type="entry name" value="GAG-POL-RELATED RETROTRANSPOSON"/>
    <property type="match status" value="1"/>
</dbReference>
<feature type="compositionally biased region" description="Basic and acidic residues" evidence="2">
    <location>
        <begin position="1058"/>
        <end position="1070"/>
    </location>
</feature>
<dbReference type="GO" id="GO:0003676">
    <property type="term" value="F:nucleic acid binding"/>
    <property type="evidence" value="ECO:0007669"/>
    <property type="project" value="InterPro"/>
</dbReference>
<evidence type="ECO:0000259" key="3">
    <source>
        <dbReference type="PROSITE" id="PS50158"/>
    </source>
</evidence>
<accession>A0A6L2J8I2</accession>
<dbReference type="PROSITE" id="PS50158">
    <property type="entry name" value="ZF_CCHC"/>
    <property type="match status" value="1"/>
</dbReference>
<name>A0A6L2J8I2_TANCI</name>
<dbReference type="GO" id="GO:0008270">
    <property type="term" value="F:zinc ion binding"/>
    <property type="evidence" value="ECO:0007669"/>
    <property type="project" value="UniProtKB-KW"/>
</dbReference>
<feature type="compositionally biased region" description="Basic and acidic residues" evidence="2">
    <location>
        <begin position="1327"/>
        <end position="1339"/>
    </location>
</feature>
<dbReference type="InterPro" id="IPR036875">
    <property type="entry name" value="Znf_CCHC_sf"/>
</dbReference>